<dbReference type="PANTHER" id="PTHR41247">
    <property type="entry name" value="HTH-TYPE TRANSCRIPTIONAL REPRESSOR YCNK"/>
    <property type="match status" value="1"/>
</dbReference>
<keyword evidence="3" id="KW-1185">Reference proteome</keyword>
<comment type="caution">
    <text evidence="2">The sequence shown here is derived from an EMBL/GenBank/DDBJ whole genome shotgun (WGS) entry which is preliminary data.</text>
</comment>
<dbReference type="PANTHER" id="PTHR41247:SF1">
    <property type="entry name" value="HTH-TYPE TRANSCRIPTIONAL REPRESSOR YCNK"/>
    <property type="match status" value="1"/>
</dbReference>
<dbReference type="Pfam" id="PF05573">
    <property type="entry name" value="NosL"/>
    <property type="match status" value="1"/>
</dbReference>
<feature type="signal peptide" evidence="1">
    <location>
        <begin position="1"/>
        <end position="26"/>
    </location>
</feature>
<evidence type="ECO:0000256" key="1">
    <source>
        <dbReference type="SAM" id="SignalP"/>
    </source>
</evidence>
<dbReference type="PROSITE" id="PS51257">
    <property type="entry name" value="PROKAR_LIPOPROTEIN"/>
    <property type="match status" value="1"/>
</dbReference>
<evidence type="ECO:0008006" key="4">
    <source>
        <dbReference type="Google" id="ProtNLM"/>
    </source>
</evidence>
<dbReference type="EMBL" id="VCNI01000005">
    <property type="protein sequence ID" value="TMU50627.1"/>
    <property type="molecule type" value="Genomic_DNA"/>
</dbReference>
<dbReference type="InterPro" id="IPR008719">
    <property type="entry name" value="N2O_reductase_NosL"/>
</dbReference>
<dbReference type="RefSeq" id="WP_138839306.1">
    <property type="nucleotide sequence ID" value="NZ_VCNI01000005.1"/>
</dbReference>
<keyword evidence="1" id="KW-0732">Signal</keyword>
<protein>
    <recommendedName>
        <fullName evidence="4">Copper chaperone NosL</fullName>
    </recommendedName>
</protein>
<organism evidence="2 3">
    <name type="scientific">Flagellimonas algicola</name>
    <dbReference type="NCBI Taxonomy" id="2583815"/>
    <lineage>
        <taxon>Bacteria</taxon>
        <taxon>Pseudomonadati</taxon>
        <taxon>Bacteroidota</taxon>
        <taxon>Flavobacteriia</taxon>
        <taxon>Flavobacteriales</taxon>
        <taxon>Flavobacteriaceae</taxon>
        <taxon>Flagellimonas</taxon>
    </lineage>
</organism>
<reference evidence="2 3" key="1">
    <citation type="submission" date="2019-05" db="EMBL/GenBank/DDBJ databases">
        <title>Flagellimonas sp. AsT0115, sp. nov., isolated from a marine red algae, Asparagopsis taxiformis.</title>
        <authorList>
            <person name="Kim J."/>
            <person name="Jeong S.E."/>
            <person name="Jeon C.O."/>
        </authorList>
    </citation>
    <scope>NUCLEOTIDE SEQUENCE [LARGE SCALE GENOMIC DNA]</scope>
    <source>
        <strain evidence="2 3">AsT0115</strain>
    </source>
</reference>
<evidence type="ECO:0000313" key="3">
    <source>
        <dbReference type="Proteomes" id="UP000751614"/>
    </source>
</evidence>
<feature type="chain" id="PRO_5047036061" description="Copper chaperone NosL" evidence="1">
    <location>
        <begin position="27"/>
        <end position="148"/>
    </location>
</feature>
<dbReference type="SUPFAM" id="SSF160387">
    <property type="entry name" value="NosL/MerB-like"/>
    <property type="match status" value="1"/>
</dbReference>
<name>A0ABY2WGF0_9FLAO</name>
<evidence type="ECO:0000313" key="2">
    <source>
        <dbReference type="EMBL" id="TMU50627.1"/>
    </source>
</evidence>
<accession>A0ABY2WGF0</accession>
<sequence length="148" mass="16692">MRIHRVSRVFLFLLATVALLSCNAKPQEITYGTDGCHFCRMTIVDAQHAAQLVTKKGKAFKFDAVECMVNYLKEVDSNTVALYLCNHYTEPKELIDATQSTFLISKSIPSPMGAYLTAFETKDEAIAILEKSMGELYTWNELLVHLHN</sequence>
<gene>
    <name evidence="2" type="ORF">FGG15_18960</name>
</gene>
<proteinExistence type="predicted"/>
<dbReference type="Proteomes" id="UP000751614">
    <property type="component" value="Unassembled WGS sequence"/>
</dbReference>